<gene>
    <name evidence="1" type="ordered locus">Tbd_2496</name>
</gene>
<evidence type="ECO:0008006" key="3">
    <source>
        <dbReference type="Google" id="ProtNLM"/>
    </source>
</evidence>
<keyword evidence="2" id="KW-1185">Reference proteome</keyword>
<dbReference type="OrthoDB" id="8563960at2"/>
<dbReference type="NCBIfam" id="TIGR04353">
    <property type="entry name" value="PqqD_rel_X"/>
    <property type="match status" value="1"/>
</dbReference>
<accession>Q3SG07</accession>
<dbReference type="STRING" id="292415.Tbd_2496"/>
<proteinExistence type="predicted"/>
<dbReference type="eggNOG" id="ENOG503164H">
    <property type="taxonomic scope" value="Bacteria"/>
</dbReference>
<dbReference type="KEGG" id="tbd:Tbd_2496"/>
<dbReference type="AlphaFoldDB" id="Q3SG07"/>
<protein>
    <recommendedName>
        <fullName evidence="3">HPr-rel-A system PqqD family protein</fullName>
    </recommendedName>
</protein>
<dbReference type="RefSeq" id="WP_011313008.1">
    <property type="nucleotide sequence ID" value="NC_007404.1"/>
</dbReference>
<dbReference type="HOGENOM" id="CLU_2358783_0_0_4"/>
<reference evidence="1 2" key="1">
    <citation type="journal article" date="2006" name="J. Bacteriol.">
        <title>The genome sequence of the obligately chemolithoautotrophic, facultatively anaerobic bacterium Thiobacillus denitrificans.</title>
        <authorList>
            <person name="Beller H.R."/>
            <person name="Chain P.S."/>
            <person name="Letain T.E."/>
            <person name="Chakicherla A."/>
            <person name="Larimer F.W."/>
            <person name="Richardson P.M."/>
            <person name="Coleman M.A."/>
            <person name="Wood A.P."/>
            <person name="Kelly D.P."/>
        </authorList>
    </citation>
    <scope>NUCLEOTIDE SEQUENCE [LARGE SCALE GENOMIC DNA]</scope>
    <source>
        <strain evidence="1 2">ATCC 25259</strain>
    </source>
</reference>
<sequence length="96" mass="10438">MSVPTKKGAAVHADGWLLKSWDNEAVLFNTASGDTHYLRPLTLALYETCRDHPGYTVSELTSALAARLGVAESASFREAAEDTLHRLHEIGLLETA</sequence>
<dbReference type="InterPro" id="IPR027599">
    <property type="entry name" value="PqqD-rel_X"/>
</dbReference>
<name>Q3SG07_THIDA</name>
<evidence type="ECO:0000313" key="1">
    <source>
        <dbReference type="EMBL" id="AAZ98449.1"/>
    </source>
</evidence>
<organism evidence="1 2">
    <name type="scientific">Thiobacillus denitrificans (strain ATCC 25259 / T1)</name>
    <dbReference type="NCBI Taxonomy" id="292415"/>
    <lineage>
        <taxon>Bacteria</taxon>
        <taxon>Pseudomonadati</taxon>
        <taxon>Pseudomonadota</taxon>
        <taxon>Betaproteobacteria</taxon>
        <taxon>Nitrosomonadales</taxon>
        <taxon>Thiobacillaceae</taxon>
        <taxon>Thiobacillus</taxon>
    </lineage>
</organism>
<evidence type="ECO:0000313" key="2">
    <source>
        <dbReference type="Proteomes" id="UP000008291"/>
    </source>
</evidence>
<dbReference type="Proteomes" id="UP000008291">
    <property type="component" value="Chromosome"/>
</dbReference>
<dbReference type="EMBL" id="CP000116">
    <property type="protein sequence ID" value="AAZ98449.1"/>
    <property type="molecule type" value="Genomic_DNA"/>
</dbReference>